<name>A0A6A0B9Y0_9LACT</name>
<evidence type="ECO:0000256" key="7">
    <source>
        <dbReference type="SAM" id="Phobius"/>
    </source>
</evidence>
<gene>
    <name evidence="9" type="primary">pmrA</name>
    <name evidence="9" type="ORF">Hs30E_07330</name>
</gene>
<dbReference type="PANTHER" id="PTHR43414:SF6">
    <property type="entry name" value="MULTIDRUG RESISTANCE PROTEIN MDTG"/>
    <property type="match status" value="1"/>
</dbReference>
<protein>
    <submittedName>
        <fullName evidence="9">Multi-drug resistance efflux pump PmrA</fullName>
    </submittedName>
</protein>
<evidence type="ECO:0000256" key="4">
    <source>
        <dbReference type="ARBA" id="ARBA00022692"/>
    </source>
</evidence>
<dbReference type="Gene3D" id="1.20.1250.20">
    <property type="entry name" value="MFS general substrate transporter like domains"/>
    <property type="match status" value="2"/>
</dbReference>
<keyword evidence="3" id="KW-1003">Cell membrane</keyword>
<evidence type="ECO:0000256" key="3">
    <source>
        <dbReference type="ARBA" id="ARBA00022475"/>
    </source>
</evidence>
<comment type="subcellular location">
    <subcellularLocation>
        <location evidence="1">Cell membrane</location>
        <topology evidence="1">Multi-pass membrane protein</topology>
    </subcellularLocation>
</comment>
<dbReference type="SUPFAM" id="SSF103473">
    <property type="entry name" value="MFS general substrate transporter"/>
    <property type="match status" value="1"/>
</dbReference>
<feature type="transmembrane region" description="Helical" evidence="7">
    <location>
        <begin position="381"/>
        <end position="399"/>
    </location>
</feature>
<dbReference type="InterPro" id="IPR001958">
    <property type="entry name" value="Tet-R_TetA/multi-R_MdtG-like"/>
</dbReference>
<feature type="transmembrane region" description="Helical" evidence="7">
    <location>
        <begin position="173"/>
        <end position="193"/>
    </location>
</feature>
<evidence type="ECO:0000313" key="9">
    <source>
        <dbReference type="EMBL" id="GFH42182.1"/>
    </source>
</evidence>
<dbReference type="CDD" id="cd17391">
    <property type="entry name" value="MFS_MdtG_MDR_like"/>
    <property type="match status" value="1"/>
</dbReference>
<feature type="transmembrane region" description="Helical" evidence="7">
    <location>
        <begin position="115"/>
        <end position="132"/>
    </location>
</feature>
<dbReference type="InterPro" id="IPR020846">
    <property type="entry name" value="MFS_dom"/>
</dbReference>
<dbReference type="AlphaFoldDB" id="A0A6A0B9Y0"/>
<evidence type="ECO:0000313" key="10">
    <source>
        <dbReference type="Proteomes" id="UP000480303"/>
    </source>
</evidence>
<sequence>MYRKEVSTIKVNWKRNLFIAWFGSFFTSASFSLVMPFMALYVEELGVRGSSVELFSGLAVAISALASGLVAPIWGKLADQHGRRVMMIRASVVMTFTMSALAFVPNIWWLLLMRLLNGLFSGYIPNSTALIASQAPKNKSGYALGILSTGMVAGGLIGPSIGGFIAQSVGIKNVFLITGGILLIVTLLTLFLVKEDFTPLEKRDMLSTGEILARVKNRQILFGLFITSFILQISVQSIAPILTLYIRNLNGHHASNLMTISGFIVSSAGLSAMLSSGILGKIGDKIGSHRLILIGLAYSFLIYMPMAFVKTPLQLGILRFMLGFGSGALMPSVNSLLSKMTPQEGISRIFSFNQMFNNFGQVAGPLLGSAVAGFISYRAVFITTSLFVLFNLFWSLFNFRKFLGVRDIAN</sequence>
<accession>A0A6A0B9Y0</accession>
<dbReference type="PANTHER" id="PTHR43414">
    <property type="entry name" value="MULTIDRUG RESISTANCE PROTEIN MDTG"/>
    <property type="match status" value="1"/>
</dbReference>
<feature type="domain" description="Major facilitator superfamily (MFS) profile" evidence="8">
    <location>
        <begin position="16"/>
        <end position="403"/>
    </location>
</feature>
<keyword evidence="4 7" id="KW-0812">Transmembrane</keyword>
<comment type="caution">
    <text evidence="9">The sequence shown here is derived from an EMBL/GenBank/DDBJ whole genome shotgun (WGS) entry which is preliminary data.</text>
</comment>
<feature type="transmembrane region" description="Helical" evidence="7">
    <location>
        <begin position="54"/>
        <end position="74"/>
    </location>
</feature>
<dbReference type="GO" id="GO:0022857">
    <property type="term" value="F:transmembrane transporter activity"/>
    <property type="evidence" value="ECO:0007669"/>
    <property type="project" value="InterPro"/>
</dbReference>
<feature type="transmembrane region" description="Helical" evidence="7">
    <location>
        <begin position="20"/>
        <end position="42"/>
    </location>
</feature>
<keyword evidence="2" id="KW-0813">Transport</keyword>
<dbReference type="GO" id="GO:0005886">
    <property type="term" value="C:plasma membrane"/>
    <property type="evidence" value="ECO:0007669"/>
    <property type="project" value="UniProtKB-SubCell"/>
</dbReference>
<dbReference type="PROSITE" id="PS50850">
    <property type="entry name" value="MFS"/>
    <property type="match status" value="1"/>
</dbReference>
<evidence type="ECO:0000256" key="1">
    <source>
        <dbReference type="ARBA" id="ARBA00004651"/>
    </source>
</evidence>
<feature type="transmembrane region" description="Helical" evidence="7">
    <location>
        <begin position="220"/>
        <end position="246"/>
    </location>
</feature>
<keyword evidence="5 7" id="KW-1133">Transmembrane helix</keyword>
<dbReference type="EMBL" id="BLLI01000015">
    <property type="protein sequence ID" value="GFH42182.1"/>
    <property type="molecule type" value="Genomic_DNA"/>
</dbReference>
<dbReference type="PRINTS" id="PR01035">
    <property type="entry name" value="TCRTETA"/>
</dbReference>
<evidence type="ECO:0000256" key="6">
    <source>
        <dbReference type="ARBA" id="ARBA00023136"/>
    </source>
</evidence>
<reference evidence="9 10" key="1">
    <citation type="submission" date="2020-02" db="EMBL/GenBank/DDBJ databases">
        <title>Draft genome sequence of Lactococcus sp. Hs30E4-3.</title>
        <authorList>
            <person name="Noda S."/>
            <person name="Yuki M."/>
            <person name="Ohkuma M."/>
        </authorList>
    </citation>
    <scope>NUCLEOTIDE SEQUENCE [LARGE SCALE GENOMIC DNA]</scope>
    <source>
        <strain evidence="9 10">Hs30E4-3</strain>
    </source>
</reference>
<dbReference type="Pfam" id="PF07690">
    <property type="entry name" value="MFS_1"/>
    <property type="match status" value="1"/>
</dbReference>
<evidence type="ECO:0000256" key="2">
    <source>
        <dbReference type="ARBA" id="ARBA00022448"/>
    </source>
</evidence>
<dbReference type="Proteomes" id="UP000480303">
    <property type="component" value="Unassembled WGS sequence"/>
</dbReference>
<evidence type="ECO:0000259" key="8">
    <source>
        <dbReference type="PROSITE" id="PS50850"/>
    </source>
</evidence>
<feature type="transmembrane region" description="Helical" evidence="7">
    <location>
        <begin position="258"/>
        <end position="279"/>
    </location>
</feature>
<feature type="transmembrane region" description="Helical" evidence="7">
    <location>
        <begin position="315"/>
        <end position="337"/>
    </location>
</feature>
<feature type="transmembrane region" description="Helical" evidence="7">
    <location>
        <begin position="291"/>
        <end position="309"/>
    </location>
</feature>
<evidence type="ECO:0000256" key="5">
    <source>
        <dbReference type="ARBA" id="ARBA00022989"/>
    </source>
</evidence>
<keyword evidence="6 7" id="KW-0472">Membrane</keyword>
<keyword evidence="10" id="KW-1185">Reference proteome</keyword>
<feature type="transmembrane region" description="Helical" evidence="7">
    <location>
        <begin position="86"/>
        <end position="109"/>
    </location>
</feature>
<feature type="transmembrane region" description="Helical" evidence="7">
    <location>
        <begin position="358"/>
        <end position="375"/>
    </location>
</feature>
<dbReference type="InterPro" id="IPR011701">
    <property type="entry name" value="MFS"/>
</dbReference>
<organism evidence="9 10">
    <name type="scientific">Pseudolactococcus hodotermopsidis</name>
    <dbReference type="NCBI Taxonomy" id="2709157"/>
    <lineage>
        <taxon>Bacteria</taxon>
        <taxon>Bacillati</taxon>
        <taxon>Bacillota</taxon>
        <taxon>Bacilli</taxon>
        <taxon>Lactobacillales</taxon>
        <taxon>Streptococcaceae</taxon>
        <taxon>Pseudolactococcus</taxon>
    </lineage>
</organism>
<dbReference type="InterPro" id="IPR036259">
    <property type="entry name" value="MFS_trans_sf"/>
</dbReference>
<feature type="transmembrane region" description="Helical" evidence="7">
    <location>
        <begin position="144"/>
        <end position="167"/>
    </location>
</feature>
<proteinExistence type="predicted"/>